<keyword evidence="2" id="KW-0479">Metal-binding</keyword>
<keyword evidence="9" id="KW-1185">Reference proteome</keyword>
<dbReference type="RefSeq" id="WP_029313283.1">
    <property type="nucleotide sequence ID" value="NZ_DAOMCH010000010.1"/>
</dbReference>
<evidence type="ECO:0000313" key="8">
    <source>
        <dbReference type="EMBL" id="SIR42304.1"/>
    </source>
</evidence>
<dbReference type="CDD" id="cd03530">
    <property type="entry name" value="Rieske_NirD_small_Bacillus"/>
    <property type="match status" value="1"/>
</dbReference>
<evidence type="ECO:0000256" key="2">
    <source>
        <dbReference type="ARBA" id="ARBA00022723"/>
    </source>
</evidence>
<evidence type="ECO:0000256" key="5">
    <source>
        <dbReference type="ARBA" id="ARBA00023014"/>
    </source>
</evidence>
<dbReference type="GO" id="GO:0046872">
    <property type="term" value="F:metal ion binding"/>
    <property type="evidence" value="ECO:0007669"/>
    <property type="project" value="UniProtKB-KW"/>
</dbReference>
<dbReference type="GO" id="GO:0008942">
    <property type="term" value="F:nitrite reductase [NAD(P)H] activity"/>
    <property type="evidence" value="ECO:0007669"/>
    <property type="project" value="InterPro"/>
</dbReference>
<gene>
    <name evidence="8" type="ORF">SAMN05421828_1319</name>
</gene>
<protein>
    <submittedName>
        <fullName evidence="8">Assimilatory nitrite reductase (NAD(P)H) small subunit</fullName>
    </submittedName>
</protein>
<dbReference type="PANTHER" id="PTHR21496:SF23">
    <property type="entry name" value="3-PHENYLPROPIONATE_CINNAMIC ACID DIOXYGENASE FERREDOXIN SUBUNIT"/>
    <property type="match status" value="1"/>
</dbReference>
<evidence type="ECO:0000256" key="1">
    <source>
        <dbReference type="ARBA" id="ARBA00022714"/>
    </source>
</evidence>
<dbReference type="OrthoDB" id="9800776at2"/>
<evidence type="ECO:0000259" key="7">
    <source>
        <dbReference type="PROSITE" id="PS51296"/>
    </source>
</evidence>
<dbReference type="NCBIfam" id="TIGR02378">
    <property type="entry name" value="nirD_assim_sml"/>
    <property type="match status" value="1"/>
</dbReference>
<dbReference type="GO" id="GO:0051537">
    <property type="term" value="F:2 iron, 2 sulfur cluster binding"/>
    <property type="evidence" value="ECO:0007669"/>
    <property type="project" value="UniProtKB-KW"/>
</dbReference>
<keyword evidence="1" id="KW-0001">2Fe-2S</keyword>
<feature type="domain" description="Rieske" evidence="7">
    <location>
        <begin position="11"/>
        <end position="106"/>
    </location>
</feature>
<evidence type="ECO:0000256" key="3">
    <source>
        <dbReference type="ARBA" id="ARBA00023002"/>
    </source>
</evidence>
<proteinExistence type="predicted"/>
<sequence length="115" mass="11941">MDGMMAEAAFIDIGGLDDIPLRGARTVATAHGTIAIFRTGDDAVFALRDSCPHRGGPISHGIVHGHGVTCPLHGWVISLESGAAVGEDAPCIARFRTRIEGSRILLDIAGPITTA</sequence>
<dbReference type="Gene3D" id="2.102.10.10">
    <property type="entry name" value="Rieske [2Fe-2S] iron-sulphur domain"/>
    <property type="match status" value="1"/>
</dbReference>
<keyword evidence="6" id="KW-0534">Nitrate assimilation</keyword>
<organism evidence="8 9">
    <name type="scientific">Acidiphilium rubrum</name>
    <dbReference type="NCBI Taxonomy" id="526"/>
    <lineage>
        <taxon>Bacteria</taxon>
        <taxon>Pseudomonadati</taxon>
        <taxon>Pseudomonadota</taxon>
        <taxon>Alphaproteobacteria</taxon>
        <taxon>Acetobacterales</taxon>
        <taxon>Acidocellaceae</taxon>
        <taxon>Acidiphilium</taxon>
    </lineage>
</organism>
<dbReference type="Pfam" id="PF00355">
    <property type="entry name" value="Rieske"/>
    <property type="match status" value="1"/>
</dbReference>
<evidence type="ECO:0000256" key="6">
    <source>
        <dbReference type="ARBA" id="ARBA00023063"/>
    </source>
</evidence>
<name>A0A8G2CND8_ACIRU</name>
<accession>A0A8G2CND8</accession>
<evidence type="ECO:0000256" key="4">
    <source>
        <dbReference type="ARBA" id="ARBA00023004"/>
    </source>
</evidence>
<dbReference type="Proteomes" id="UP000186308">
    <property type="component" value="Unassembled WGS sequence"/>
</dbReference>
<dbReference type="InterPro" id="IPR017941">
    <property type="entry name" value="Rieske_2Fe-2S"/>
</dbReference>
<dbReference type="SUPFAM" id="SSF50022">
    <property type="entry name" value="ISP domain"/>
    <property type="match status" value="1"/>
</dbReference>
<dbReference type="PROSITE" id="PS51296">
    <property type="entry name" value="RIESKE"/>
    <property type="match status" value="1"/>
</dbReference>
<dbReference type="AlphaFoldDB" id="A0A8G2CND8"/>
<keyword evidence="4" id="KW-0408">Iron</keyword>
<keyword evidence="3" id="KW-0560">Oxidoreductase</keyword>
<comment type="caution">
    <text evidence="8">The sequence shown here is derived from an EMBL/GenBank/DDBJ whole genome shotgun (WGS) entry which is preliminary data.</text>
</comment>
<dbReference type="InterPro" id="IPR012748">
    <property type="entry name" value="Rieske-like_NirD"/>
</dbReference>
<reference evidence="8 9" key="1">
    <citation type="submission" date="2017-01" db="EMBL/GenBank/DDBJ databases">
        <authorList>
            <person name="Varghese N."/>
            <person name="Submissions S."/>
        </authorList>
    </citation>
    <scope>NUCLEOTIDE SEQUENCE [LARGE SCALE GENOMIC DNA]</scope>
    <source>
        <strain evidence="8 9">ATCC 35905</strain>
    </source>
</reference>
<dbReference type="PANTHER" id="PTHR21496">
    <property type="entry name" value="FERREDOXIN-RELATED"/>
    <property type="match status" value="1"/>
</dbReference>
<evidence type="ECO:0000313" key="9">
    <source>
        <dbReference type="Proteomes" id="UP000186308"/>
    </source>
</evidence>
<dbReference type="InterPro" id="IPR036922">
    <property type="entry name" value="Rieske_2Fe-2S_sf"/>
</dbReference>
<dbReference type="GO" id="GO:0042128">
    <property type="term" value="P:nitrate assimilation"/>
    <property type="evidence" value="ECO:0007669"/>
    <property type="project" value="UniProtKB-KW"/>
</dbReference>
<dbReference type="EMBL" id="FTNE01000031">
    <property type="protein sequence ID" value="SIR42304.1"/>
    <property type="molecule type" value="Genomic_DNA"/>
</dbReference>
<keyword evidence="5" id="KW-0411">Iron-sulfur</keyword>